<dbReference type="Pfam" id="PF00239">
    <property type="entry name" value="Resolvase"/>
    <property type="match status" value="1"/>
</dbReference>
<proteinExistence type="predicted"/>
<dbReference type="OrthoDB" id="9785707at2"/>
<comment type="caution">
    <text evidence="5">The sequence shown here is derived from an EMBL/GenBank/DDBJ whole genome shotgun (WGS) entry which is preliminary data.</text>
</comment>
<feature type="domain" description="Recombinase" evidence="4">
    <location>
        <begin position="156"/>
        <end position="288"/>
    </location>
</feature>
<dbReference type="InterPro" id="IPR038109">
    <property type="entry name" value="DNA_bind_recomb_sf"/>
</dbReference>
<name>A0A1V3BWR9_9ACTN</name>
<dbReference type="CDD" id="cd00338">
    <property type="entry name" value="Ser_Recombinase"/>
    <property type="match status" value="1"/>
</dbReference>
<dbReference type="InterPro" id="IPR011109">
    <property type="entry name" value="DNA_bind_recombinase_dom"/>
</dbReference>
<keyword evidence="6" id="KW-1185">Reference proteome</keyword>
<evidence type="ECO:0000256" key="2">
    <source>
        <dbReference type="ARBA" id="ARBA00023172"/>
    </source>
</evidence>
<gene>
    <name evidence="5" type="ORF">NOSIN_01260</name>
</gene>
<dbReference type="PANTHER" id="PTHR30461:SF2">
    <property type="entry name" value="SERINE RECOMBINASE PINE-RELATED"/>
    <property type="match status" value="1"/>
</dbReference>
<keyword evidence="2" id="KW-0233">DNA recombination</keyword>
<dbReference type="STRING" id="501010.NOSIN_01260"/>
<dbReference type="SUPFAM" id="SSF53041">
    <property type="entry name" value="Resolvase-like"/>
    <property type="match status" value="1"/>
</dbReference>
<dbReference type="GO" id="GO:0000150">
    <property type="term" value="F:DNA strand exchange activity"/>
    <property type="evidence" value="ECO:0007669"/>
    <property type="project" value="InterPro"/>
</dbReference>
<dbReference type="RefSeq" id="WP_077688970.1">
    <property type="nucleotide sequence ID" value="NZ_MCOK01000001.1"/>
</dbReference>
<dbReference type="InterPro" id="IPR025161">
    <property type="entry name" value="IS402-like_dom"/>
</dbReference>
<keyword evidence="1" id="KW-0238">DNA-binding</keyword>
<feature type="domain" description="Resolvase/invertase-type recombinase catalytic" evidence="3">
    <location>
        <begin position="2"/>
        <end position="148"/>
    </location>
</feature>
<dbReference type="PANTHER" id="PTHR30461">
    <property type="entry name" value="DNA-INVERTASE FROM LAMBDOID PROPHAGE"/>
    <property type="match status" value="1"/>
</dbReference>
<organism evidence="5 6">
    <name type="scientific">Nocardiopsis sinuspersici</name>
    <dbReference type="NCBI Taxonomy" id="501010"/>
    <lineage>
        <taxon>Bacteria</taxon>
        <taxon>Bacillati</taxon>
        <taxon>Actinomycetota</taxon>
        <taxon>Actinomycetes</taxon>
        <taxon>Streptosporangiales</taxon>
        <taxon>Nocardiopsidaceae</taxon>
        <taxon>Nocardiopsis</taxon>
    </lineage>
</organism>
<dbReference type="GO" id="GO:0003677">
    <property type="term" value="F:DNA binding"/>
    <property type="evidence" value="ECO:0007669"/>
    <property type="project" value="UniProtKB-KW"/>
</dbReference>
<dbReference type="SMART" id="SM00857">
    <property type="entry name" value="Resolvase"/>
    <property type="match status" value="1"/>
</dbReference>
<dbReference type="InterPro" id="IPR006119">
    <property type="entry name" value="Resolv_N"/>
</dbReference>
<dbReference type="AlphaFoldDB" id="A0A1V3BWR9"/>
<evidence type="ECO:0000259" key="3">
    <source>
        <dbReference type="PROSITE" id="PS51736"/>
    </source>
</evidence>
<dbReference type="Proteomes" id="UP000189004">
    <property type="component" value="Unassembled WGS sequence"/>
</dbReference>
<dbReference type="InterPro" id="IPR050639">
    <property type="entry name" value="SSR_resolvase"/>
</dbReference>
<dbReference type="Gene3D" id="3.90.1750.20">
    <property type="entry name" value="Putative Large Serine Recombinase, Chain B, Domain 2"/>
    <property type="match status" value="1"/>
</dbReference>
<evidence type="ECO:0008006" key="7">
    <source>
        <dbReference type="Google" id="ProtNLM"/>
    </source>
</evidence>
<dbReference type="Gene3D" id="3.40.50.1390">
    <property type="entry name" value="Resolvase, N-terminal catalytic domain"/>
    <property type="match status" value="1"/>
</dbReference>
<evidence type="ECO:0000256" key="1">
    <source>
        <dbReference type="ARBA" id="ARBA00023125"/>
    </source>
</evidence>
<sequence length="771" mass="83505">MRAAVLERVSTEEQTLGYGLDVQDEACKGYVGARGWSLVDVYADEGVSGSLTSRPEFDRLMADAEAGHIDTVVVHKFDRVGRTGRAFWRWIWRLEDLDIAIVSVTQDIDTTTTHGKLMLQQYAAFSELEYNLIRERTQGGLQAKAARGGWVGGAPPYGWRIEGQGKRGSYLVADEHEATVLRTARAYLVERGLDVGDTAARLNAMGMLTRSGRPWSAVNLRARLLSDSTTKAQVVFRNPARASAGRGAKINRDGTPKYGATVVIPLDPIFTPAEVTELREALRPTRPGTGPERRAYPLSKRLFGQCGAYYVGGKGGRKDRPNGVGVGPTYRCKGRVAHHRGAQVCDDSAIPAREMEARVWDEVVALLGDADRLRAMAAEWVKSVASGSATDHAERIADLDRQIAEHSRAITQTVTDYAKAGLPAVAVEAATRTLTSELEQLEAMRAEAIAWQAETEAARSRADDLADLADMARERLADLGPDERAEVLELLDVRVTVTGPVPMPQIGKPCSLSQWFINNDRMVPPELCDEAWALVAPIVDEWEGGRRTHSGTMLDGRAVLNAVFHKARTRCTWREIPDRYGNGNSIHTRFKRWDADGTWARVMEALPNVGTPHLGMVGLPSVRIEGRVDPRLVADTGAGHEAGTHETGSPGPVTSAMSAGCHLLLRDWQAGCVTCADDVLAQVGALGEEPPPGTGPLRVSAELDRDGVRVLEAVPRSGAGPAVIAAACGVGLDKTMRVLGLLAATGLVERCQSGWRLPRWEGSRAEGEKPN</sequence>
<evidence type="ECO:0000313" key="5">
    <source>
        <dbReference type="EMBL" id="OOC52626.1"/>
    </source>
</evidence>
<accession>A0A1V3BWR9</accession>
<dbReference type="InterPro" id="IPR025827">
    <property type="entry name" value="Zn_ribbon_recom_dom"/>
</dbReference>
<dbReference type="InterPro" id="IPR036162">
    <property type="entry name" value="Resolvase-like_N_sf"/>
</dbReference>
<evidence type="ECO:0000313" key="6">
    <source>
        <dbReference type="Proteomes" id="UP000189004"/>
    </source>
</evidence>
<dbReference type="PROSITE" id="PS51736">
    <property type="entry name" value="RECOMBINASES_3"/>
    <property type="match status" value="1"/>
</dbReference>
<dbReference type="EMBL" id="MCOK01000001">
    <property type="protein sequence ID" value="OOC52626.1"/>
    <property type="molecule type" value="Genomic_DNA"/>
</dbReference>
<evidence type="ECO:0000259" key="4">
    <source>
        <dbReference type="PROSITE" id="PS51737"/>
    </source>
</evidence>
<reference evidence="6" key="1">
    <citation type="submission" date="2016-08" db="EMBL/GenBank/DDBJ databases">
        <authorList>
            <person name="Tokovenko B."/>
            <person name="Kalinowski J."/>
        </authorList>
    </citation>
    <scope>NUCLEOTIDE SEQUENCE [LARGE SCALE GENOMIC DNA]</scope>
    <source>
        <strain evidence="6">UTMC102</strain>
    </source>
</reference>
<dbReference type="Pfam" id="PF13340">
    <property type="entry name" value="DUF4096"/>
    <property type="match status" value="1"/>
</dbReference>
<dbReference type="Pfam" id="PF13408">
    <property type="entry name" value="Zn_ribbon_recom"/>
    <property type="match status" value="1"/>
</dbReference>
<protein>
    <recommendedName>
        <fullName evidence="7">Resolvase</fullName>
    </recommendedName>
</protein>
<dbReference type="PROSITE" id="PS51737">
    <property type="entry name" value="RECOMBINASE_DNA_BIND"/>
    <property type="match status" value="1"/>
</dbReference>